<evidence type="ECO:0000313" key="3">
    <source>
        <dbReference type="EMBL" id="CAL4807420.1"/>
    </source>
</evidence>
<evidence type="ECO:0000313" key="2">
    <source>
        <dbReference type="EMBL" id="CAI4020108.1"/>
    </source>
</evidence>
<comment type="caution">
    <text evidence="2">The sequence shown here is derived from an EMBL/GenBank/DDBJ whole genome shotgun (WGS) entry which is preliminary data.</text>
</comment>
<reference evidence="3 4" key="2">
    <citation type="submission" date="2024-05" db="EMBL/GenBank/DDBJ databases">
        <authorList>
            <person name="Chen Y."/>
            <person name="Shah S."/>
            <person name="Dougan E. K."/>
            <person name="Thang M."/>
            <person name="Chan C."/>
        </authorList>
    </citation>
    <scope>NUCLEOTIDE SEQUENCE [LARGE SCALE GENOMIC DNA]</scope>
</reference>
<protein>
    <recommendedName>
        <fullName evidence="1">Rab-GAP TBC domain-containing protein</fullName>
    </recommendedName>
</protein>
<dbReference type="EMBL" id="CAMXCT010006789">
    <property type="protein sequence ID" value="CAI4020108.1"/>
    <property type="molecule type" value="Genomic_DNA"/>
</dbReference>
<dbReference type="Proteomes" id="UP001152797">
    <property type="component" value="Unassembled WGS sequence"/>
</dbReference>
<dbReference type="InterPro" id="IPR035969">
    <property type="entry name" value="Rab-GAP_TBC_sf"/>
</dbReference>
<dbReference type="PANTHER" id="PTHR34957:SF1">
    <property type="entry name" value="NUCLEAR TRANSPORT FACTOR 2 (NTF2) FAMILY PROTEIN"/>
    <property type="match status" value="1"/>
</dbReference>
<dbReference type="Pfam" id="PF02151">
    <property type="entry name" value="UVR"/>
    <property type="match status" value="1"/>
</dbReference>
<dbReference type="Gene3D" id="3.10.450.50">
    <property type="match status" value="1"/>
</dbReference>
<sequence length="468" mass="51966">MAAILQLQPVGQGLLPGAVRTRKQSLPATASHVWSTERASPLKRIALFSQTNLTVPLCASFGCILSARRRKQPTARGAMESDLADLEAQLRLAVEAEDYKEAARLRDLLQMQSFDAETGVLSANNEFYAAFRAGSAERMSKIWLPSPRSCCVHPGRPPVNGYEDVAMSWERILTCGGLDIECTRPLVAMCGSVGRIVCYERVDGQITLLAVNLFEQTESSFSSLAGVDRGLWGQLHARECFRPLVAALPPLPEGQAPRRRIWRRLLLGAMELSLEGHRFDDLSQQPSEADNEIQRDVGRTFPERFDEASQQALFRVLRAVSHRVEDIGYCQGMNFIAGVMLCVFRSSCSWNALQAAEPIAYHCVLSMLLRHGMNQYFGAGFPKLRLSALQFDCLLEAGRNPHGSFHFSYALIGETSKPVESVHSMLSCKKMRQELMLCVPFQSAVELCLAQNLKQVCTINTPLNSRTQ</sequence>
<dbReference type="Pfam" id="PF00566">
    <property type="entry name" value="RabGAP-TBC"/>
    <property type="match status" value="1"/>
</dbReference>
<evidence type="ECO:0000259" key="1">
    <source>
        <dbReference type="PROSITE" id="PS50086"/>
    </source>
</evidence>
<feature type="domain" description="Rab-GAP TBC" evidence="1">
    <location>
        <begin position="252"/>
        <end position="468"/>
    </location>
</feature>
<dbReference type="Gene3D" id="1.10.8.270">
    <property type="entry name" value="putative rabgap domain of human tbc1 domain family member 14 like domains"/>
    <property type="match status" value="1"/>
</dbReference>
<dbReference type="PROSITE" id="PS50086">
    <property type="entry name" value="TBC_RABGAP"/>
    <property type="match status" value="1"/>
</dbReference>
<accession>A0A9P1M5T0</accession>
<dbReference type="PANTHER" id="PTHR34957">
    <property type="entry name" value="NUCLEAR TRANSPORT FACTOR 2 (NTF2) FAMILY PROTEIN"/>
    <property type="match status" value="1"/>
</dbReference>
<dbReference type="InterPro" id="IPR037401">
    <property type="entry name" value="SnoaL-like"/>
</dbReference>
<dbReference type="AlphaFoldDB" id="A0A9P1M5T0"/>
<proteinExistence type="predicted"/>
<dbReference type="EMBL" id="CAMXCT030006789">
    <property type="protein sequence ID" value="CAL4807420.1"/>
    <property type="molecule type" value="Genomic_DNA"/>
</dbReference>
<dbReference type="EMBL" id="CAMXCT020006789">
    <property type="protein sequence ID" value="CAL1173483.1"/>
    <property type="molecule type" value="Genomic_DNA"/>
</dbReference>
<dbReference type="SMART" id="SM00164">
    <property type="entry name" value="TBC"/>
    <property type="match status" value="1"/>
</dbReference>
<dbReference type="OrthoDB" id="294251at2759"/>
<keyword evidence="4" id="KW-1185">Reference proteome</keyword>
<dbReference type="SUPFAM" id="SSF54427">
    <property type="entry name" value="NTF2-like"/>
    <property type="match status" value="1"/>
</dbReference>
<organism evidence="2">
    <name type="scientific">Cladocopium goreaui</name>
    <dbReference type="NCBI Taxonomy" id="2562237"/>
    <lineage>
        <taxon>Eukaryota</taxon>
        <taxon>Sar</taxon>
        <taxon>Alveolata</taxon>
        <taxon>Dinophyceae</taxon>
        <taxon>Suessiales</taxon>
        <taxon>Symbiodiniaceae</taxon>
        <taxon>Cladocopium</taxon>
    </lineage>
</organism>
<name>A0A9P1M5T0_9DINO</name>
<dbReference type="SUPFAM" id="SSF47923">
    <property type="entry name" value="Ypt/Rab-GAP domain of gyp1p"/>
    <property type="match status" value="1"/>
</dbReference>
<dbReference type="InterPro" id="IPR032710">
    <property type="entry name" value="NTF2-like_dom_sf"/>
</dbReference>
<dbReference type="InterPro" id="IPR001943">
    <property type="entry name" value="UVR_dom"/>
</dbReference>
<dbReference type="InterPro" id="IPR000195">
    <property type="entry name" value="Rab-GAP-TBC_dom"/>
</dbReference>
<dbReference type="Pfam" id="PF13474">
    <property type="entry name" value="SnoaL_3"/>
    <property type="match status" value="1"/>
</dbReference>
<reference evidence="2" key="1">
    <citation type="submission" date="2022-10" db="EMBL/GenBank/DDBJ databases">
        <authorList>
            <person name="Chen Y."/>
            <person name="Dougan E. K."/>
            <person name="Chan C."/>
            <person name="Rhodes N."/>
            <person name="Thang M."/>
        </authorList>
    </citation>
    <scope>NUCLEOTIDE SEQUENCE</scope>
</reference>
<evidence type="ECO:0000313" key="4">
    <source>
        <dbReference type="Proteomes" id="UP001152797"/>
    </source>
</evidence>
<gene>
    <name evidence="2" type="ORF">C1SCF055_LOCUS44551</name>
</gene>